<proteinExistence type="predicted"/>
<dbReference type="KEGG" id="ntg:NSCAC_0845"/>
<dbReference type="Proteomes" id="UP000516072">
    <property type="component" value="Chromosome"/>
</dbReference>
<evidence type="ECO:0000313" key="1">
    <source>
        <dbReference type="EMBL" id="CAB1275793.1"/>
    </source>
</evidence>
<dbReference type="EMBL" id="LR778175">
    <property type="protein sequence ID" value="CAB1275793.1"/>
    <property type="molecule type" value="Genomic_DNA"/>
</dbReference>
<name>A0A7G1QA34_9GAMM</name>
<keyword evidence="2" id="KW-1185">Reference proteome</keyword>
<dbReference type="AlphaFoldDB" id="A0A7G1QA34"/>
<organism evidence="1 2">
    <name type="scientific">Candidatus Nitrosacidococcus tergens</name>
    <dbReference type="NCBI Taxonomy" id="553981"/>
    <lineage>
        <taxon>Bacteria</taxon>
        <taxon>Pseudomonadati</taxon>
        <taxon>Pseudomonadota</taxon>
        <taxon>Gammaproteobacteria</taxon>
        <taxon>Chromatiales</taxon>
        <taxon>Chromatiaceae</taxon>
        <taxon>Candidatus Nitrosacidococcus</taxon>
    </lineage>
</organism>
<reference evidence="1 2" key="1">
    <citation type="submission" date="2020-03" db="EMBL/GenBank/DDBJ databases">
        <authorList>
            <person name="Picone N."/>
        </authorList>
    </citation>
    <scope>NUCLEOTIDE SEQUENCE [LARGE SCALE GENOMIC DNA]</scope>
    <source>
        <strain evidence="1">NSCAC1</strain>
    </source>
</reference>
<sequence length="42" mass="4707">MLLTLVVPPEKLCKTEAFLIPAAPEKFWADREEKDPGVNVLP</sequence>
<evidence type="ECO:0000313" key="2">
    <source>
        <dbReference type="Proteomes" id="UP000516072"/>
    </source>
</evidence>
<gene>
    <name evidence="1" type="ORF">NSCAC_0845</name>
</gene>
<protein>
    <submittedName>
        <fullName evidence="1">Uncharacterized protein</fullName>
    </submittedName>
</protein>
<accession>A0A7G1QA34</accession>